<dbReference type="VEuPathDB" id="ToxoDB:BESB_041120"/>
<dbReference type="OrthoDB" id="348440at2759"/>
<dbReference type="STRING" id="94643.A0A2A9MKB9"/>
<name>A0A2A9MKB9_BESBE</name>
<evidence type="ECO:0000256" key="2">
    <source>
        <dbReference type="ARBA" id="ARBA00023242"/>
    </source>
</evidence>
<sequence length="1367" mass="148462">MSLFARRNVKRTTSRKAALVEEDEAAGGGNNLRSPSDEGLCSLGAGGSFGRTSFAISSHSALGSASGSSRSDVGSGSAPASAAALATASHIREKAAVAAAKSHASSAAARPSASAFRDSSQRSQATFYSDLFDAYDGDDPPARDSSASSQSGRAATSGGGLHASRSERLGGSFARPGSSGDDASRRPGGGALGRGGLSFSGLDEEADREGEFFKVKKSKASKRLQREKEREARTDNLDRFEKGEVGAQTAAASDRSRGLSSGDSGSAKTSSKLVLQATGLRLLVNQTHLQKAQIAGVDSASERARASDPSDRRARGATSSGRDAAEKGSSSLPSRGRCSGADGGGGDRREAVAAARRKEEAAPFSGLPSERILSLAELEEAEARQRATHGDRNLQYGGSSGARGSRSQGADQEDDVASMARLARAQRQRARMIEKGELIPADSAAALTGEWGAAVRLQRRQQQQLEPLRSWRDGAAHDDEDQGEELDDGDLPGMKENGEDLDEDEQEEDPAARLKEQLQRLKVQQQADEDTNTGRNEEEEAWEAWEREKILKGAGRRHLLQQQQLMVQRQQEQQVYLQQQLLQRHHDGGGAPAQAIQLQLSLLQHQQQHQQRLLKQLASPQQRDGGMSAESVDASANLAILGADAATALGSTEPARAGTGRTSASSSLVEAPTSAAWLKEVWGVDGADAQVRAALEWLKEEGQQLRQLAEVEEDQREKRRRHRAAAADQLRVLEVRQLGVGKRLDDLQDFLIFVEDLSGFILAKESAVQLAQSTVEEMEREFTDRKFERRVLEFDDLRRVAFRRRQPRAGGAAGREGEVESSSESSSDTDSSGDIDEFGRSRKYTQKLQRSDREKARRERRLSKRQARGGTPSGDFRSTSPACSAAKALRRMRGGLGRRAASREAVTGEDGRGDRPGPAGSEQLWHVLRETLGEGWETSEDEEDDGGHRLRKDRSKFSAAALDVMGDVSDAFVSVASILEELEKMKKWCSAEFAQLKVLEQVPDMIKVQVRWQLLWWNPMAIAPAAAASNAAGKAEAAGEKEKKDPVWVCEASLENFDWFAELGLFIEKMDDLNAAVAQERAAPKEGKREGSEQDKSKREPTPDAYDPSNIMSDVVKQCVVPRVAAALKCTDITSFTSVNRASQLLGELLLFRDDNSLPHLTKVLQDFVSFFVAQLSALLPVEFVKQALSCLPASSSKQNHRALDNAGGDGTDGPQDSDARQEITQLYLHRALKVAGCCTCLVDILSDSLLLHICMQEILVDRIKPLLALLPPSRQLLLAGAFIHLLPLRWVIQLQQENPEESSSATPGRMQQLLGTVVALGEAVVDEDERAEVLLLLKKISPQEEAEKIQRVFEQRHGHKNPQQRP</sequence>
<feature type="compositionally biased region" description="Acidic residues" evidence="3">
    <location>
        <begin position="478"/>
        <end position="490"/>
    </location>
</feature>
<feature type="compositionally biased region" description="Low complexity" evidence="3">
    <location>
        <begin position="143"/>
        <end position="156"/>
    </location>
</feature>
<dbReference type="EMBL" id="NWUJ01000002">
    <property type="protein sequence ID" value="PFH37654.1"/>
    <property type="molecule type" value="Genomic_DNA"/>
</dbReference>
<gene>
    <name evidence="4" type="ORF">BESB_041120</name>
</gene>
<feature type="region of interest" description="Disordered" evidence="3">
    <location>
        <begin position="60"/>
        <end position="86"/>
    </location>
</feature>
<comment type="subcellular location">
    <subcellularLocation>
        <location evidence="1">Nucleus</location>
    </subcellularLocation>
</comment>
<feature type="compositionally biased region" description="Basic and acidic residues" evidence="3">
    <location>
        <begin position="300"/>
        <end position="314"/>
    </location>
</feature>
<evidence type="ECO:0000313" key="4">
    <source>
        <dbReference type="EMBL" id="PFH37654.1"/>
    </source>
</evidence>
<keyword evidence="5" id="KW-1185">Reference proteome</keyword>
<dbReference type="PANTHER" id="PTHR12214">
    <property type="entry name" value="GC-RICH SEQUENCE DNA-BINDING FACTOR"/>
    <property type="match status" value="1"/>
</dbReference>
<evidence type="ECO:0000256" key="1">
    <source>
        <dbReference type="ARBA" id="ARBA00004123"/>
    </source>
</evidence>
<protein>
    <recommendedName>
        <fullName evidence="6">GCF C-terminal domain-containing protein</fullName>
    </recommendedName>
</protein>
<feature type="compositionally biased region" description="Basic and acidic residues" evidence="3">
    <location>
        <begin position="510"/>
        <end position="519"/>
    </location>
</feature>
<feature type="compositionally biased region" description="Basic and acidic residues" evidence="3">
    <location>
        <begin position="345"/>
        <end position="361"/>
    </location>
</feature>
<dbReference type="RefSeq" id="XP_029221663.1">
    <property type="nucleotide sequence ID" value="XM_029362698.1"/>
</dbReference>
<proteinExistence type="predicted"/>
<dbReference type="GeneID" id="40309093"/>
<feature type="compositionally biased region" description="Basic residues" evidence="3">
    <location>
        <begin position="858"/>
        <end position="867"/>
    </location>
</feature>
<feature type="region of interest" description="Disordered" evidence="3">
    <location>
        <begin position="1079"/>
        <end position="1109"/>
    </location>
</feature>
<organism evidence="4 5">
    <name type="scientific">Besnoitia besnoiti</name>
    <name type="common">Apicomplexan protozoan</name>
    <dbReference type="NCBI Taxonomy" id="94643"/>
    <lineage>
        <taxon>Eukaryota</taxon>
        <taxon>Sar</taxon>
        <taxon>Alveolata</taxon>
        <taxon>Apicomplexa</taxon>
        <taxon>Conoidasida</taxon>
        <taxon>Coccidia</taxon>
        <taxon>Eucoccidiorida</taxon>
        <taxon>Eimeriorina</taxon>
        <taxon>Sarcocystidae</taxon>
        <taxon>Besnoitia</taxon>
    </lineage>
</organism>
<feature type="region of interest" description="Disordered" evidence="3">
    <location>
        <begin position="1"/>
        <end position="37"/>
    </location>
</feature>
<feature type="compositionally biased region" description="Gly residues" evidence="3">
    <location>
        <begin position="187"/>
        <end position="198"/>
    </location>
</feature>
<feature type="region of interest" description="Disordered" evidence="3">
    <location>
        <begin position="293"/>
        <end position="428"/>
    </location>
</feature>
<feature type="region of interest" description="Disordered" evidence="3">
    <location>
        <begin position="465"/>
        <end position="542"/>
    </location>
</feature>
<evidence type="ECO:0000256" key="3">
    <source>
        <dbReference type="SAM" id="MobiDB-lite"/>
    </source>
</evidence>
<comment type="caution">
    <text evidence="4">The sequence shown here is derived from an EMBL/GenBank/DDBJ whole genome shotgun (WGS) entry which is preliminary data.</text>
</comment>
<feature type="compositionally biased region" description="Basic and acidic residues" evidence="3">
    <location>
        <begin position="224"/>
        <end position="244"/>
    </location>
</feature>
<dbReference type="InterPro" id="IPR012890">
    <property type="entry name" value="GCFC2-like"/>
</dbReference>
<dbReference type="KEGG" id="bbes:BESB_041120"/>
<dbReference type="GO" id="GO:0005634">
    <property type="term" value="C:nucleus"/>
    <property type="evidence" value="ECO:0007669"/>
    <property type="project" value="UniProtKB-SubCell"/>
</dbReference>
<dbReference type="Proteomes" id="UP000224006">
    <property type="component" value="Chromosome II"/>
</dbReference>
<dbReference type="PANTHER" id="PTHR12214:SF0">
    <property type="entry name" value="LD29489P"/>
    <property type="match status" value="1"/>
</dbReference>
<feature type="compositionally biased region" description="Low complexity" evidence="3">
    <location>
        <begin position="820"/>
        <end position="830"/>
    </location>
</feature>
<feature type="compositionally biased region" description="Low complexity" evidence="3">
    <location>
        <begin position="99"/>
        <end position="118"/>
    </location>
</feature>
<feature type="compositionally biased region" description="Basic and acidic residues" evidence="3">
    <location>
        <begin position="381"/>
        <end position="392"/>
    </location>
</feature>
<feature type="region of interest" description="Disordered" evidence="3">
    <location>
        <begin position="99"/>
        <end position="271"/>
    </location>
</feature>
<feature type="compositionally biased region" description="Acidic residues" evidence="3">
    <location>
        <begin position="527"/>
        <end position="542"/>
    </location>
</feature>
<evidence type="ECO:0000313" key="5">
    <source>
        <dbReference type="Proteomes" id="UP000224006"/>
    </source>
</evidence>
<feature type="region of interest" description="Disordered" evidence="3">
    <location>
        <begin position="1199"/>
        <end position="1218"/>
    </location>
</feature>
<feature type="region of interest" description="Disordered" evidence="3">
    <location>
        <begin position="806"/>
        <end position="921"/>
    </location>
</feature>
<feature type="compositionally biased region" description="Acidic residues" evidence="3">
    <location>
        <begin position="499"/>
        <end position="509"/>
    </location>
</feature>
<reference evidence="4 5" key="1">
    <citation type="submission" date="2017-09" db="EMBL/GenBank/DDBJ databases">
        <title>Genome sequencing of Besnoitia besnoiti strain Bb-Ger1.</title>
        <authorList>
            <person name="Schares G."/>
            <person name="Venepally P."/>
            <person name="Lorenzi H.A."/>
        </authorList>
    </citation>
    <scope>NUCLEOTIDE SEQUENCE [LARGE SCALE GENOMIC DNA]</scope>
    <source>
        <strain evidence="4 5">Bb-Ger1</strain>
    </source>
</reference>
<dbReference type="GO" id="GO:0000398">
    <property type="term" value="P:mRNA splicing, via spliceosome"/>
    <property type="evidence" value="ECO:0007669"/>
    <property type="project" value="InterPro"/>
</dbReference>
<evidence type="ECO:0008006" key="6">
    <source>
        <dbReference type="Google" id="ProtNLM"/>
    </source>
</evidence>
<feature type="compositionally biased region" description="Basic and acidic residues" evidence="3">
    <location>
        <begin position="1082"/>
        <end position="1102"/>
    </location>
</feature>
<feature type="compositionally biased region" description="Low complexity" evidence="3">
    <location>
        <begin position="250"/>
        <end position="271"/>
    </location>
</feature>
<keyword evidence="2" id="KW-0539">Nucleus</keyword>
<dbReference type="GO" id="GO:0003677">
    <property type="term" value="F:DNA binding"/>
    <property type="evidence" value="ECO:0007669"/>
    <property type="project" value="InterPro"/>
</dbReference>
<accession>A0A2A9MKB9</accession>